<dbReference type="Gene3D" id="1.25.40.10">
    <property type="entry name" value="Tetratricopeptide repeat domain"/>
    <property type="match status" value="1"/>
</dbReference>
<dbReference type="AlphaFoldDB" id="A0A7F5RBX4"/>
<dbReference type="OrthoDB" id="25157at2759"/>
<dbReference type="GO" id="GO:0030014">
    <property type="term" value="C:CCR4-NOT complex"/>
    <property type="evidence" value="ECO:0007669"/>
    <property type="project" value="UniProtKB-UniRule"/>
</dbReference>
<name>A0A7F5RBX4_AGRPL</name>
<proteinExistence type="inferred from homology"/>
<evidence type="ECO:0000313" key="4">
    <source>
        <dbReference type="Proteomes" id="UP000192223"/>
    </source>
</evidence>
<dbReference type="GO" id="GO:0005737">
    <property type="term" value="C:cytoplasm"/>
    <property type="evidence" value="ECO:0007669"/>
    <property type="project" value="UniProtKB-SubCell"/>
</dbReference>
<accession>A0A7F5RBX4</accession>
<dbReference type="KEGG" id="apln:108738790"/>
<dbReference type="PANTHER" id="PTHR12979:SF5">
    <property type="entry name" value="CCR4-NOT TRANSCRIPTION COMPLEX SUBUNIT 10"/>
    <property type="match status" value="1"/>
</dbReference>
<evidence type="ECO:0000256" key="1">
    <source>
        <dbReference type="ARBA" id="ARBA00010080"/>
    </source>
</evidence>
<dbReference type="GeneID" id="108738790"/>
<keyword evidence="3" id="KW-0810">Translation regulation</keyword>
<dbReference type="GO" id="GO:0005634">
    <property type="term" value="C:nucleus"/>
    <property type="evidence" value="ECO:0007669"/>
    <property type="project" value="UniProtKB-SubCell"/>
</dbReference>
<dbReference type="InParanoid" id="A0A7F5RBX4"/>
<dbReference type="SMART" id="SM00028">
    <property type="entry name" value="TPR"/>
    <property type="match status" value="3"/>
</dbReference>
<keyword evidence="3" id="KW-0539">Nucleus</keyword>
<dbReference type="FunCoup" id="A0A7F5RBX4">
    <property type="interactions" value="803"/>
</dbReference>
<dbReference type="PROSITE" id="PS50005">
    <property type="entry name" value="TPR"/>
    <property type="match status" value="1"/>
</dbReference>
<evidence type="ECO:0000256" key="2">
    <source>
        <dbReference type="PROSITE-ProRule" id="PRU00339"/>
    </source>
</evidence>
<keyword evidence="4" id="KW-1185">Reference proteome</keyword>
<dbReference type="GO" id="GO:0017148">
    <property type="term" value="P:negative regulation of translation"/>
    <property type="evidence" value="ECO:0007669"/>
    <property type="project" value="TreeGrafter"/>
</dbReference>
<keyword evidence="2" id="KW-0802">TPR repeat</keyword>
<evidence type="ECO:0000256" key="3">
    <source>
        <dbReference type="RuleBase" id="RU367083"/>
    </source>
</evidence>
<dbReference type="InterPro" id="IPR011990">
    <property type="entry name" value="TPR-like_helical_dom_sf"/>
</dbReference>
<gene>
    <name evidence="5" type="primary">LOC108738790</name>
</gene>
<comment type="similarity">
    <text evidence="1 3">Belongs to the CNOT10 family.</text>
</comment>
<dbReference type="PANTHER" id="PTHR12979">
    <property type="entry name" value="CCR4-NOT TRANSCRIPTION COMPLEX SUBUNIT 10"/>
    <property type="match status" value="1"/>
</dbReference>
<keyword evidence="3" id="KW-0963">Cytoplasm</keyword>
<comment type="function">
    <text evidence="3">Component of the CCR4-NOT complex which is one of the major cellular mRNA deadenylases and is linked to various cellular processes including bulk mRNA degradation, miRNA-mediated repression, translational repression during translational initiation and general transcription regulation.</text>
</comment>
<dbReference type="InterPro" id="IPR019734">
    <property type="entry name" value="TPR_rpt"/>
</dbReference>
<dbReference type="Pfam" id="PF13374">
    <property type="entry name" value="TPR_10"/>
    <property type="match status" value="1"/>
</dbReference>
<protein>
    <recommendedName>
        <fullName evidence="3">CCR4-NOT transcription complex subunit 10</fullName>
    </recommendedName>
</protein>
<organism evidence="4 5">
    <name type="scientific">Agrilus planipennis</name>
    <name type="common">Emerald ash borer</name>
    <name type="synonym">Agrilus marcopoli</name>
    <dbReference type="NCBI Taxonomy" id="224129"/>
    <lineage>
        <taxon>Eukaryota</taxon>
        <taxon>Metazoa</taxon>
        <taxon>Ecdysozoa</taxon>
        <taxon>Arthropoda</taxon>
        <taxon>Hexapoda</taxon>
        <taxon>Insecta</taxon>
        <taxon>Pterygota</taxon>
        <taxon>Neoptera</taxon>
        <taxon>Endopterygota</taxon>
        <taxon>Coleoptera</taxon>
        <taxon>Polyphaga</taxon>
        <taxon>Elateriformia</taxon>
        <taxon>Buprestoidea</taxon>
        <taxon>Buprestidae</taxon>
        <taxon>Agrilinae</taxon>
        <taxon>Agrilus</taxon>
    </lineage>
</organism>
<keyword evidence="3" id="KW-0805">Transcription regulation</keyword>
<evidence type="ECO:0000313" key="5">
    <source>
        <dbReference type="RefSeq" id="XP_025833462.1"/>
    </source>
</evidence>
<keyword evidence="3" id="KW-0804">Transcription</keyword>
<dbReference type="RefSeq" id="XP_025833462.1">
    <property type="nucleotide sequence ID" value="XM_025977677.1"/>
</dbReference>
<dbReference type="InterPro" id="IPR039740">
    <property type="entry name" value="CNOT10"/>
</dbReference>
<feature type="repeat" description="TPR" evidence="2">
    <location>
        <begin position="271"/>
        <end position="304"/>
    </location>
</feature>
<dbReference type="SUPFAM" id="SSF48452">
    <property type="entry name" value="TPR-like"/>
    <property type="match status" value="1"/>
</dbReference>
<dbReference type="GO" id="GO:0031047">
    <property type="term" value="P:regulatory ncRNA-mediated gene silencing"/>
    <property type="evidence" value="ECO:0007669"/>
    <property type="project" value="UniProtKB-UniRule"/>
</dbReference>
<reference evidence="5" key="1">
    <citation type="submission" date="2025-08" db="UniProtKB">
        <authorList>
            <consortium name="RefSeq"/>
        </authorList>
    </citation>
    <scope>IDENTIFICATION</scope>
    <source>
        <tissue evidence="5">Entire body</tissue>
    </source>
</reference>
<sequence length="580" mass="65525">MTDKEEKYVGSVSQQECEIAETALLEFNRGNYNNCLQEINKLENRTFDFKVSHNKIVAEYYKSELKKTEAFQKNLNYLLNQFSIRLEKLDDVDHCVAHFNLAVVYFHNNQYTQTLRIMERVYKFIEPMDETLAKQVGLLLVELQLSVKQIDKAMTLLVYLENYFTNTSVTELKGGKNVGKEQSDKKSTTPVEESFKKKLAVYKARCYLMNHNLESFKKEVAVLQNSKSAAFLFLTANLEYLQGNHKECMNILDMIPMDIFNYSEHGESSRVMKLNNLAAVYHSMGKFNLAAHYFHQALKEDAKFYHSSSKDSSENRPLYVLGGSRYHEIIYNMGISLLHAGKPVQAFECLTIAVRRYHRNSRLWLRLAECCITANKESNEVDFDIQKKQKEMVVEVIGSKSNRKVILTKSLSSDKKYSVVEPVSYAVPMPTLEFAMLCLRNAYNLLPSDTAASPVPLLLIPGVTPPAPPLTPGPAPSSSLSQSSVASLKNSILAASAYVAVSLGDYVLALEHAQNLLSQPKISGVHILLGHLYAAEALLLMDKITEALEHLNPENIKDISLEFPEDSEEETMKNNPPTSV</sequence>
<comment type="subcellular location">
    <subcellularLocation>
        <location evidence="3">Cytoplasm</location>
    </subcellularLocation>
    <subcellularLocation>
        <location evidence="3">Nucleus</location>
    </subcellularLocation>
</comment>
<keyword evidence="3" id="KW-0943">RNA-mediated gene silencing</keyword>
<dbReference type="Proteomes" id="UP000192223">
    <property type="component" value="Unplaced"/>
</dbReference>
<dbReference type="GO" id="GO:0006402">
    <property type="term" value="P:mRNA catabolic process"/>
    <property type="evidence" value="ECO:0007669"/>
    <property type="project" value="TreeGrafter"/>
</dbReference>